<feature type="binding site" evidence="9">
    <location>
        <begin position="227"/>
        <end position="232"/>
    </location>
    <ligand>
        <name>ATP</name>
        <dbReference type="ChEBI" id="CHEBI:30616"/>
    </ligand>
</feature>
<feature type="binding site" evidence="9">
    <location>
        <position position="293"/>
    </location>
    <ligand>
        <name>K(+)</name>
        <dbReference type="ChEBI" id="CHEBI:29103"/>
    </ligand>
</feature>
<feature type="binding site" evidence="9">
    <location>
        <position position="290"/>
    </location>
    <ligand>
        <name>K(+)</name>
        <dbReference type="ChEBI" id="CHEBI:29103"/>
    </ligand>
</feature>
<comment type="activity regulation">
    <text evidence="9">Activated by a monovalent cation that binds near, but not in, the active site. The most likely occupant of the site in vivo is potassium. Ion binding induces a conformational change that may alter substrate affinity.</text>
</comment>
<dbReference type="HAMAP" id="MF_01987">
    <property type="entry name" value="Ribokinase"/>
    <property type="match status" value="1"/>
</dbReference>
<feature type="binding site" evidence="9">
    <location>
        <position position="147"/>
    </location>
    <ligand>
        <name>substrate</name>
    </ligand>
</feature>
<name>A0AAJ3TSP8_9MYCO</name>
<comment type="similarity">
    <text evidence="9">Belongs to the carbohydrate kinase PfkB family. Ribokinase subfamily.</text>
</comment>
<keyword evidence="7 9" id="KW-0630">Potassium</keyword>
<comment type="subcellular location">
    <subcellularLocation>
        <location evidence="9">Cytoplasm</location>
    </subcellularLocation>
</comment>
<feature type="binding site" evidence="9">
    <location>
        <position position="191"/>
    </location>
    <ligand>
        <name>ATP</name>
        <dbReference type="ChEBI" id="CHEBI:30616"/>
    </ligand>
</feature>
<dbReference type="AlphaFoldDB" id="A0AAJ3TSP8"/>
<comment type="function">
    <text evidence="9">Catalyzes the phosphorylation of ribose at O-5 in a reaction requiring ATP and magnesium. The resulting D-ribose-5-phosphate can then be used either for sythesis of nucleotides, histidine, and tryptophan, or as a component of the pentose phosphate pathway.</text>
</comment>
<keyword evidence="5 9" id="KW-0067">ATP-binding</keyword>
<feature type="binding site" evidence="9">
    <location>
        <position position="260"/>
    </location>
    <ligand>
        <name>substrate</name>
    </ligand>
</feature>
<dbReference type="EC" id="2.7.1.15" evidence="9"/>
<keyword evidence="6 9" id="KW-0460">Magnesium</keyword>
<evidence type="ECO:0000256" key="4">
    <source>
        <dbReference type="ARBA" id="ARBA00022777"/>
    </source>
</evidence>
<protein>
    <recommendedName>
        <fullName evidence="9">Ribokinase</fullName>
        <shortName evidence="9">RK</shortName>
        <ecNumber evidence="9">2.7.1.15</ecNumber>
    </recommendedName>
</protein>
<feature type="binding site" evidence="9">
    <location>
        <begin position="17"/>
        <end position="19"/>
    </location>
    <ligand>
        <name>substrate</name>
    </ligand>
</feature>
<keyword evidence="9" id="KW-0963">Cytoplasm</keyword>
<feature type="binding site" evidence="9">
    <location>
        <begin position="45"/>
        <end position="49"/>
    </location>
    <ligand>
        <name>substrate</name>
    </ligand>
</feature>
<evidence type="ECO:0000256" key="6">
    <source>
        <dbReference type="ARBA" id="ARBA00022842"/>
    </source>
</evidence>
<feature type="binding site" evidence="9">
    <location>
        <position position="295"/>
    </location>
    <ligand>
        <name>K(+)</name>
        <dbReference type="ChEBI" id="CHEBI:29103"/>
    </ligand>
</feature>
<keyword evidence="1 9" id="KW-0808">Transferase</keyword>
<comment type="pathway">
    <text evidence="9">Carbohydrate metabolism; D-ribose degradation; D-ribose 5-phosphate from beta-D-ribopyranose: step 2/2.</text>
</comment>
<evidence type="ECO:0000256" key="7">
    <source>
        <dbReference type="ARBA" id="ARBA00022958"/>
    </source>
</evidence>
<evidence type="ECO:0000256" key="1">
    <source>
        <dbReference type="ARBA" id="ARBA00022679"/>
    </source>
</evidence>
<feature type="domain" description="Carbohydrate kinase PfkB" evidence="10">
    <location>
        <begin position="10"/>
        <end position="298"/>
    </location>
</feature>
<feature type="binding site" evidence="9">
    <location>
        <begin position="259"/>
        <end position="260"/>
    </location>
    <ligand>
        <name>ATP</name>
        <dbReference type="ChEBI" id="CHEBI:30616"/>
    </ligand>
</feature>
<keyword evidence="8 9" id="KW-0119">Carbohydrate metabolism</keyword>
<dbReference type="PRINTS" id="PR00990">
    <property type="entry name" value="RIBOKINASE"/>
</dbReference>
<dbReference type="Pfam" id="PF00294">
    <property type="entry name" value="PfkB"/>
    <property type="match status" value="1"/>
</dbReference>
<evidence type="ECO:0000256" key="2">
    <source>
        <dbReference type="ARBA" id="ARBA00022723"/>
    </source>
</evidence>
<evidence type="ECO:0000256" key="9">
    <source>
        <dbReference type="HAMAP-Rule" id="MF_01987"/>
    </source>
</evidence>
<organism evidence="11 12">
    <name type="scientific">Mycobacterium saskatchewanense</name>
    <dbReference type="NCBI Taxonomy" id="220927"/>
    <lineage>
        <taxon>Bacteria</taxon>
        <taxon>Bacillati</taxon>
        <taxon>Actinomycetota</taxon>
        <taxon>Actinomycetes</taxon>
        <taxon>Mycobacteriales</taxon>
        <taxon>Mycobacteriaceae</taxon>
        <taxon>Mycobacterium</taxon>
        <taxon>Mycobacterium simiae complex</taxon>
    </lineage>
</organism>
<comment type="catalytic activity">
    <reaction evidence="9">
        <text>D-ribose + ATP = D-ribose 5-phosphate + ADP + H(+)</text>
        <dbReference type="Rhea" id="RHEA:13697"/>
        <dbReference type="ChEBI" id="CHEBI:15378"/>
        <dbReference type="ChEBI" id="CHEBI:30616"/>
        <dbReference type="ChEBI" id="CHEBI:47013"/>
        <dbReference type="ChEBI" id="CHEBI:78346"/>
        <dbReference type="ChEBI" id="CHEBI:456216"/>
        <dbReference type="EC" id="2.7.1.15"/>
    </reaction>
</comment>
<dbReference type="Gene3D" id="3.40.1190.20">
    <property type="match status" value="1"/>
</dbReference>
<dbReference type="InterPro" id="IPR002139">
    <property type="entry name" value="Ribo/fructo_kinase"/>
</dbReference>
<comment type="caution">
    <text evidence="9">Lacks conserved residue(s) required for the propagation of feature annotation.</text>
</comment>
<feature type="binding site" evidence="9">
    <location>
        <position position="284"/>
    </location>
    <ligand>
        <name>ATP</name>
        <dbReference type="ChEBI" id="CHEBI:30616"/>
    </ligand>
</feature>
<evidence type="ECO:0000313" key="11">
    <source>
        <dbReference type="EMBL" id="ORW64098.1"/>
    </source>
</evidence>
<feature type="binding site" evidence="9">
    <location>
        <position position="256"/>
    </location>
    <ligand>
        <name>K(+)</name>
        <dbReference type="ChEBI" id="CHEBI:29103"/>
    </ligand>
</feature>
<evidence type="ECO:0000256" key="5">
    <source>
        <dbReference type="ARBA" id="ARBA00022840"/>
    </source>
</evidence>
<keyword evidence="12" id="KW-1185">Reference proteome</keyword>
<dbReference type="GO" id="GO:0046872">
    <property type="term" value="F:metal ion binding"/>
    <property type="evidence" value="ECO:0007669"/>
    <property type="project" value="UniProtKB-KW"/>
</dbReference>
<dbReference type="InterPro" id="IPR029056">
    <property type="entry name" value="Ribokinase-like"/>
</dbReference>
<comment type="caution">
    <text evidence="11">The sequence shown here is derived from an EMBL/GenBank/DDBJ whole genome shotgun (WGS) entry which is preliminary data.</text>
</comment>
<evidence type="ECO:0000256" key="3">
    <source>
        <dbReference type="ARBA" id="ARBA00022741"/>
    </source>
</evidence>
<gene>
    <name evidence="9" type="primary">rbsK</name>
    <name evidence="11" type="ORF">AWC23_25940</name>
</gene>
<feature type="binding site" evidence="9">
    <location>
        <position position="254"/>
    </location>
    <ligand>
        <name>K(+)</name>
        <dbReference type="ChEBI" id="CHEBI:29103"/>
    </ligand>
</feature>
<feature type="active site" description="Proton acceptor" evidence="9">
    <location>
        <position position="260"/>
    </location>
</feature>
<dbReference type="GO" id="GO:0019303">
    <property type="term" value="P:D-ribose catabolic process"/>
    <property type="evidence" value="ECO:0007669"/>
    <property type="project" value="UniProtKB-UniRule"/>
</dbReference>
<keyword evidence="3 9" id="KW-0547">Nucleotide-binding</keyword>
<dbReference type="GO" id="GO:0005524">
    <property type="term" value="F:ATP binding"/>
    <property type="evidence" value="ECO:0007669"/>
    <property type="project" value="UniProtKB-UniRule"/>
</dbReference>
<dbReference type="PANTHER" id="PTHR10584:SF166">
    <property type="entry name" value="RIBOKINASE"/>
    <property type="match status" value="1"/>
</dbReference>
<dbReference type="EMBL" id="LQPR01000084">
    <property type="protein sequence ID" value="ORW64098.1"/>
    <property type="molecule type" value="Genomic_DNA"/>
</dbReference>
<dbReference type="Proteomes" id="UP000193387">
    <property type="component" value="Unassembled WGS sequence"/>
</dbReference>
<dbReference type="GO" id="GO:0004747">
    <property type="term" value="F:ribokinase activity"/>
    <property type="evidence" value="ECO:0007669"/>
    <property type="project" value="UniProtKB-UniRule"/>
</dbReference>
<comment type="subunit">
    <text evidence="9">Homodimer.</text>
</comment>
<dbReference type="PANTHER" id="PTHR10584">
    <property type="entry name" value="SUGAR KINASE"/>
    <property type="match status" value="1"/>
</dbReference>
<proteinExistence type="inferred from homology"/>
<evidence type="ECO:0000259" key="10">
    <source>
        <dbReference type="Pfam" id="PF00294"/>
    </source>
</evidence>
<evidence type="ECO:0000256" key="8">
    <source>
        <dbReference type="ARBA" id="ARBA00023277"/>
    </source>
</evidence>
<dbReference type="InterPro" id="IPR011611">
    <property type="entry name" value="PfkB_dom"/>
</dbReference>
<reference evidence="11 12" key="1">
    <citation type="submission" date="2016-01" db="EMBL/GenBank/DDBJ databases">
        <title>The new phylogeny of the genus Mycobacterium.</title>
        <authorList>
            <person name="Tarcisio F."/>
            <person name="Conor M."/>
            <person name="Antonella G."/>
            <person name="Elisabetta G."/>
            <person name="Giulia F.S."/>
            <person name="Sara T."/>
            <person name="Anna F."/>
            <person name="Clotilde B."/>
            <person name="Roberto B."/>
            <person name="Veronica D.S."/>
            <person name="Fabio R."/>
            <person name="Monica P."/>
            <person name="Olivier J."/>
            <person name="Enrico T."/>
            <person name="Nicola S."/>
        </authorList>
    </citation>
    <scope>NUCLEOTIDE SEQUENCE [LARGE SCALE GENOMIC DNA]</scope>
    <source>
        <strain evidence="11 12">DSM 44616</strain>
    </source>
</reference>
<keyword evidence="4 9" id="KW-0418">Kinase</keyword>
<evidence type="ECO:0000313" key="12">
    <source>
        <dbReference type="Proteomes" id="UP000193387"/>
    </source>
</evidence>
<keyword evidence="2 9" id="KW-0479">Metal-binding</keyword>
<dbReference type="GO" id="GO:0005829">
    <property type="term" value="C:cytosol"/>
    <property type="evidence" value="ECO:0007669"/>
    <property type="project" value="TreeGrafter"/>
</dbReference>
<comment type="cofactor">
    <cofactor evidence="9">
        <name>Mg(2+)</name>
        <dbReference type="ChEBI" id="CHEBI:18420"/>
    </cofactor>
    <text evidence="9">Requires a divalent cation, most likely magnesium in vivo, as an electrophilic catalyst to aid phosphoryl group transfer. It is the chelate of the metal and the nucleotide that is the actual substrate.</text>
</comment>
<accession>A0AAJ3TSP8</accession>
<dbReference type="SUPFAM" id="SSF53613">
    <property type="entry name" value="Ribokinase-like"/>
    <property type="match status" value="1"/>
</dbReference>
<sequence>MVETTSRPTVYVVGAINVDVVIKTRRLPNPGETVVGDHAEHHGGGKGANAAVAAARAGAHVVLIGAVGNDANGQLALADLNSCQVDTQRVNRCDGTSTGLALIVVDESGENQIAVGAGANAEVSARAVTESLRSEIRPCDCVLISTEIAGEAVLAAVKYASLIGATCVLNPAPPIDEVLEALAYRPILTPNSGECRQLATRVGVDFSDIRSAAMGVCEYTRAPVVVTMGGEGVVVCRPGMHPVHIEPVEVDVVDTTGAGDNFNGVFAARLAEGDPIEVAATEANRAAARSVESVGARGILKIS</sequence>
<dbReference type="InterPro" id="IPR011877">
    <property type="entry name" value="Ribokinase"/>
</dbReference>